<gene>
    <name evidence="3" type="ORF">CXU22_04805</name>
</gene>
<dbReference type="Gene3D" id="3.40.50.1110">
    <property type="entry name" value="SGNH hydrolase"/>
    <property type="match status" value="1"/>
</dbReference>
<proteinExistence type="predicted"/>
<dbReference type="SUPFAM" id="SSF53474">
    <property type="entry name" value="alpha/beta-Hydrolases"/>
    <property type="match status" value="1"/>
</dbReference>
<reference evidence="3 4" key="1">
    <citation type="journal article" date="2017" name="BMC Genomics">
        <title>Genome sequencing of 39 Akkermansia muciniphila isolates reveals its population structure, genomic and functional diverisity, and global distribution in mammalian gut microbiotas.</title>
        <authorList>
            <person name="Guo X."/>
            <person name="Li S."/>
            <person name="Zhang J."/>
            <person name="Wu F."/>
            <person name="Li X."/>
            <person name="Wu D."/>
            <person name="Zhang M."/>
            <person name="Ou Z."/>
            <person name="Jie Z."/>
            <person name="Yan Q."/>
            <person name="Li P."/>
            <person name="Yi J."/>
            <person name="Peng Y."/>
        </authorList>
    </citation>
    <scope>NUCLEOTIDE SEQUENCE [LARGE SCALE GENOMIC DNA]</scope>
    <source>
        <strain evidence="3 4">GP24</strain>
    </source>
</reference>
<evidence type="ECO:0008006" key="5">
    <source>
        <dbReference type="Google" id="ProtNLM"/>
    </source>
</evidence>
<dbReference type="OrthoDB" id="2513075at2"/>
<dbReference type="Proteomes" id="UP000236000">
    <property type="component" value="Unassembled WGS sequence"/>
</dbReference>
<dbReference type="Pfam" id="PF00561">
    <property type="entry name" value="Abhydrolase_1"/>
    <property type="match status" value="1"/>
</dbReference>
<dbReference type="RefSeq" id="WP_102713109.1">
    <property type="nucleotide sequence ID" value="NZ_PJKA01000009.1"/>
</dbReference>
<dbReference type="InterPro" id="IPR000073">
    <property type="entry name" value="AB_hydrolase_1"/>
</dbReference>
<evidence type="ECO:0000313" key="4">
    <source>
        <dbReference type="Proteomes" id="UP000236000"/>
    </source>
</evidence>
<dbReference type="GO" id="GO:0004622">
    <property type="term" value="F:phosphatidylcholine lysophospholipase activity"/>
    <property type="evidence" value="ECO:0007669"/>
    <property type="project" value="TreeGrafter"/>
</dbReference>
<comment type="caution">
    <text evidence="3">The sequence shown here is derived from an EMBL/GenBank/DDBJ whole genome shotgun (WGS) entry which is preliminary data.</text>
</comment>
<dbReference type="PANTHER" id="PTHR30383">
    <property type="entry name" value="THIOESTERASE 1/PROTEASE 1/LYSOPHOSPHOLIPASE L1"/>
    <property type="match status" value="1"/>
</dbReference>
<dbReference type="InterPro" id="IPR029058">
    <property type="entry name" value="AB_hydrolase_fold"/>
</dbReference>
<feature type="domain" description="AB hydrolase-1" evidence="1">
    <location>
        <begin position="339"/>
        <end position="416"/>
    </location>
</feature>
<dbReference type="InterPro" id="IPR013830">
    <property type="entry name" value="SGNH_hydro"/>
</dbReference>
<feature type="domain" description="SGNH hydrolase-type esterase" evidence="2">
    <location>
        <begin position="29"/>
        <end position="219"/>
    </location>
</feature>
<dbReference type="SUPFAM" id="SSF52266">
    <property type="entry name" value="SGNH hydrolase"/>
    <property type="match status" value="1"/>
</dbReference>
<dbReference type="Pfam" id="PF13472">
    <property type="entry name" value="Lipase_GDSL_2"/>
    <property type="match status" value="1"/>
</dbReference>
<protein>
    <recommendedName>
        <fullName evidence="5">SGNH hydrolase-type esterase domain-containing protein</fullName>
    </recommendedName>
</protein>
<evidence type="ECO:0000259" key="2">
    <source>
        <dbReference type="Pfam" id="PF13472"/>
    </source>
</evidence>
<dbReference type="InterPro" id="IPR051532">
    <property type="entry name" value="Ester_Hydrolysis_Enzymes"/>
</dbReference>
<sequence>MRMTALRIIPVLLALLLAYATGAEPRIAFLGDSIPYSGQWPALVESALRQTPAYRDAEIVSMALPSETVSGLSEPGHAGGAFPRPCLHDRLDSILSKYRPTLVIACYGMNDGMMKPFSETGFHAFKKGMERLKRRVEAAGAQFIAITPPLYMADAPEKDAARYNQVLDTYAAWLVSRKKDGWKVVDMRPELARQIREAKKKNPKFIYAGDGVHPGREGHFMIAGAVWPPLASILRLPSRVRFPEGDDFKKILDRHNLYKLAWLKETGHQRPGIPKGVPVSVLPCLREGVSVSEWQGFPSLRFKVAGRNATLVLPGTPAENRPWIWRQEFFGHEPQADVALLKEGFHVAYVDVQNMYGAPTAMKIMDQFYHTLVRDYGLSPKTVLEGFSRGGLFSFNWAALHPDRVAAMYVDAPVCDVASWPGGKGKGKGSPEDWRCLLDVYGVTEQEALSGKLSPVNRLAPLAEARIPVLAVVGDADDVVPVEENMAVVERKYRAMGGSIRVIHKPGMGHHPHSLPDPAPIVDFILESVRKTGTPAAGRETQVSG</sequence>
<dbReference type="InterPro" id="IPR036514">
    <property type="entry name" value="SGNH_hydro_sf"/>
</dbReference>
<dbReference type="EMBL" id="PJKA01000009">
    <property type="protein sequence ID" value="PNC18478.1"/>
    <property type="molecule type" value="Genomic_DNA"/>
</dbReference>
<organism evidence="3 4">
    <name type="scientific">Akkermansia muciniphila</name>
    <dbReference type="NCBI Taxonomy" id="239935"/>
    <lineage>
        <taxon>Bacteria</taxon>
        <taxon>Pseudomonadati</taxon>
        <taxon>Verrucomicrobiota</taxon>
        <taxon>Verrucomicrobiia</taxon>
        <taxon>Verrucomicrobiales</taxon>
        <taxon>Akkermansiaceae</taxon>
        <taxon>Akkermansia</taxon>
    </lineage>
</organism>
<dbReference type="PANTHER" id="PTHR30383:SF5">
    <property type="entry name" value="SGNH HYDROLASE-TYPE ESTERASE DOMAIN-CONTAINING PROTEIN"/>
    <property type="match status" value="1"/>
</dbReference>
<dbReference type="Gene3D" id="3.40.50.1820">
    <property type="entry name" value="alpha/beta hydrolase"/>
    <property type="match status" value="1"/>
</dbReference>
<accession>A0A2N8HEL3</accession>
<evidence type="ECO:0000313" key="3">
    <source>
        <dbReference type="EMBL" id="PNC18478.1"/>
    </source>
</evidence>
<evidence type="ECO:0000259" key="1">
    <source>
        <dbReference type="Pfam" id="PF00561"/>
    </source>
</evidence>
<dbReference type="AlphaFoldDB" id="A0A2N8HEL3"/>
<name>A0A2N8HEL3_9BACT</name>